<evidence type="ECO:0000256" key="1">
    <source>
        <dbReference type="ARBA" id="ARBA00022540"/>
    </source>
</evidence>
<dbReference type="AlphaFoldDB" id="A0A7C3F536"/>
<sequence>MSITRLSLYGNTNIGAFTFATDAFALVPPDMPDGALKEFATTLGVPVHKATVGGSVLLGIFMAGNSRGLILPTYATDEEASSIERSVGVPVALYDGKKNALGNMILVNERVALVGKSMDPALKRLVSEHLSVDLYEGTIAGLEMVGVCAAANTRGIVAHPLATEEELSFLGKIFNTPVDVSTVNCGFPYLRVGLTANSNGAVVGEDTTGPEMARIESSLDLSR</sequence>
<keyword evidence="1 3" id="KW-0396">Initiation factor</keyword>
<reference evidence="4" key="1">
    <citation type="journal article" date="2020" name="mSystems">
        <title>Genome- and Community-Level Interaction Insights into Carbon Utilization and Element Cycling Functions of Hydrothermarchaeota in Hydrothermal Sediment.</title>
        <authorList>
            <person name="Zhou Z."/>
            <person name="Liu Y."/>
            <person name="Xu W."/>
            <person name="Pan J."/>
            <person name="Luo Z.H."/>
            <person name="Li M."/>
        </authorList>
    </citation>
    <scope>NUCLEOTIDE SEQUENCE [LARGE SCALE GENOMIC DNA]</scope>
    <source>
        <strain evidence="4">SpSt-468</strain>
    </source>
</reference>
<proteinExistence type="inferred from homology"/>
<dbReference type="InterPro" id="IPR002769">
    <property type="entry name" value="eIF6"/>
</dbReference>
<evidence type="ECO:0000256" key="2">
    <source>
        <dbReference type="ARBA" id="ARBA00022917"/>
    </source>
</evidence>
<dbReference type="Gene3D" id="3.75.10.10">
    <property type="entry name" value="L-arginine/glycine Amidinotransferase, Chain A"/>
    <property type="match status" value="1"/>
</dbReference>
<dbReference type="GO" id="GO:0003743">
    <property type="term" value="F:translation initiation factor activity"/>
    <property type="evidence" value="ECO:0007669"/>
    <property type="project" value="UniProtKB-UniRule"/>
</dbReference>
<dbReference type="EMBL" id="DSTX01000002">
    <property type="protein sequence ID" value="HFK19962.1"/>
    <property type="molecule type" value="Genomic_DNA"/>
</dbReference>
<comment type="function">
    <text evidence="3">Binds to the 50S ribosomal subunit and prevents its association with the 30S ribosomal subunit to form the 70S initiation complex.</text>
</comment>
<comment type="similarity">
    <text evidence="3">Belongs to the eIF-6 family.</text>
</comment>
<evidence type="ECO:0000256" key="3">
    <source>
        <dbReference type="HAMAP-Rule" id="MF_00032"/>
    </source>
</evidence>
<organism evidence="4">
    <name type="scientific">Candidatus Methanomethylicus mesodigestus</name>
    <dbReference type="NCBI Taxonomy" id="1867258"/>
    <lineage>
        <taxon>Archaea</taxon>
        <taxon>Thermoproteota</taxon>
        <taxon>Methanosuratincolia</taxon>
        <taxon>Candidatus Methanomethylicales</taxon>
        <taxon>Candidatus Methanomethylicaceae</taxon>
        <taxon>Candidatus Methanomethylicus</taxon>
    </lineage>
</organism>
<dbReference type="SMART" id="SM00654">
    <property type="entry name" value="eIF6"/>
    <property type="match status" value="1"/>
</dbReference>
<dbReference type="HAMAP" id="MF_00032">
    <property type="entry name" value="eIF_6"/>
    <property type="match status" value="1"/>
</dbReference>
<dbReference type="NCBIfam" id="TIGR00323">
    <property type="entry name" value="eIF-6"/>
    <property type="match status" value="1"/>
</dbReference>
<dbReference type="Pfam" id="PF01912">
    <property type="entry name" value="eIF-6"/>
    <property type="match status" value="1"/>
</dbReference>
<name>A0A7C3F536_9CREN</name>
<protein>
    <recommendedName>
        <fullName evidence="3">Translation initiation factor 6</fullName>
        <shortName evidence="3">aIF-6</shortName>
    </recommendedName>
</protein>
<dbReference type="PANTHER" id="PTHR10784">
    <property type="entry name" value="TRANSLATION INITIATION FACTOR 6"/>
    <property type="match status" value="1"/>
</dbReference>
<gene>
    <name evidence="3" type="primary">eif6</name>
    <name evidence="4" type="ORF">ENS19_01625</name>
</gene>
<dbReference type="SUPFAM" id="SSF55909">
    <property type="entry name" value="Pentein"/>
    <property type="match status" value="1"/>
</dbReference>
<dbReference type="GO" id="GO:0042256">
    <property type="term" value="P:cytosolic ribosome assembly"/>
    <property type="evidence" value="ECO:0007669"/>
    <property type="project" value="InterPro"/>
</dbReference>
<accession>A0A7C3F536</accession>
<evidence type="ECO:0000313" key="4">
    <source>
        <dbReference type="EMBL" id="HFK19962.1"/>
    </source>
</evidence>
<comment type="caution">
    <text evidence="4">The sequence shown here is derived from an EMBL/GenBank/DDBJ whole genome shotgun (WGS) entry which is preliminary data.</text>
</comment>
<keyword evidence="2 3" id="KW-0648">Protein biosynthesis</keyword>
<dbReference type="GO" id="GO:0043022">
    <property type="term" value="F:ribosome binding"/>
    <property type="evidence" value="ECO:0007669"/>
    <property type="project" value="InterPro"/>
</dbReference>